<keyword evidence="2" id="KW-0812">Transmembrane</keyword>
<gene>
    <name evidence="3" type="primary">pyr23</name>
</gene>
<name>A3R4R4_WENVI</name>
<dbReference type="OrthoDB" id="3217869at2"/>
<sequence>MGHHVDGGDGAPGPATPQQLAKRVGPPVLGSVVFLALFIWIVGVSMHTPKPHDAPFGLVGDRAAVQPLEQQLEGAGSAFDVKVYPTAEAAREAVIDQDVLGAFVPGTDKAELMVATGIGQTPKMFYTGFFNEMAHQQGFELVTNDVAPVPQGDLLGLVAFFVFASLTVASVLCQVLFSFLARGVPFRVWFGAAVAFGLLAGTTVCLFADPVLGALDGHFLQITTLTCLYGFVIVASMAAFQALLGLPGIPLGALTLLPFGIGTSGGTVHPDFLPNFYRQISPYMASSAEVGGLRGIAYMDGSGVGRSFLVLGIWAVVALLLVGLGGMLKARRAGGAASADPSGRKNGRVAAPSAV</sequence>
<feature type="transmembrane region" description="Helical" evidence="2">
    <location>
        <begin position="28"/>
        <end position="46"/>
    </location>
</feature>
<accession>A3R4R4</accession>
<feature type="transmembrane region" description="Helical" evidence="2">
    <location>
        <begin position="219"/>
        <end position="244"/>
    </location>
</feature>
<dbReference type="RefSeq" id="WP_157862266.1">
    <property type="nucleotide sequence ID" value="NZ_LLZU01000011.1"/>
</dbReference>
<keyword evidence="2" id="KW-0472">Membrane</keyword>
<dbReference type="EMBL" id="EF140901">
    <property type="protein sequence ID" value="ABO15859.1"/>
    <property type="molecule type" value="Genomic_DNA"/>
</dbReference>
<feature type="transmembrane region" description="Helical" evidence="2">
    <location>
        <begin position="308"/>
        <end position="328"/>
    </location>
</feature>
<keyword evidence="2" id="KW-1133">Transmembrane helix</keyword>
<reference evidence="3" key="1">
    <citation type="journal article" date="2007" name="Antimicrob. Agents Chemother.">
        <title>Cloning and characterization of the pyrrolomycin biosynthetic gene clusters from Actinosporangium vitaminophilum ATCC 31673 and Streptomyces sp. strain UC 11065.</title>
        <authorList>
            <person name="Zhang X."/>
            <person name="Parry R.J."/>
        </authorList>
    </citation>
    <scope>NUCLEOTIDE SEQUENCE</scope>
    <source>
        <strain evidence="3">ATCC 31673</strain>
    </source>
</reference>
<feature type="transmembrane region" description="Helical" evidence="2">
    <location>
        <begin position="186"/>
        <end position="207"/>
    </location>
</feature>
<feature type="region of interest" description="Disordered" evidence="1">
    <location>
        <begin position="1"/>
        <end position="22"/>
    </location>
</feature>
<feature type="region of interest" description="Disordered" evidence="1">
    <location>
        <begin position="334"/>
        <end position="355"/>
    </location>
</feature>
<organism evidence="3">
    <name type="scientific">Wenjunlia vitaminophila</name>
    <name type="common">Streptomyces vitaminophilus</name>
    <dbReference type="NCBI Taxonomy" id="76728"/>
    <lineage>
        <taxon>Bacteria</taxon>
        <taxon>Bacillati</taxon>
        <taxon>Actinomycetota</taxon>
        <taxon>Actinomycetes</taxon>
        <taxon>Kitasatosporales</taxon>
        <taxon>Streptomycetaceae</taxon>
        <taxon>Wenjunlia</taxon>
    </lineage>
</organism>
<protein>
    <submittedName>
        <fullName evidence="3">Putative membrane protein</fullName>
    </submittedName>
</protein>
<feature type="transmembrane region" description="Helical" evidence="2">
    <location>
        <begin position="154"/>
        <end position="180"/>
    </location>
</feature>
<proteinExistence type="predicted"/>
<evidence type="ECO:0000256" key="1">
    <source>
        <dbReference type="SAM" id="MobiDB-lite"/>
    </source>
</evidence>
<evidence type="ECO:0000313" key="3">
    <source>
        <dbReference type="EMBL" id="ABO15859.1"/>
    </source>
</evidence>
<evidence type="ECO:0000256" key="2">
    <source>
        <dbReference type="SAM" id="Phobius"/>
    </source>
</evidence>
<dbReference type="AlphaFoldDB" id="A3R4R4"/>